<comment type="caution">
    <text evidence="2">The sequence shown here is derived from an EMBL/GenBank/DDBJ whole genome shotgun (WGS) entry which is preliminary data.</text>
</comment>
<organism evidence="2 3">
    <name type="scientific">Coprinellus micaceus</name>
    <name type="common">Glistening ink-cap mushroom</name>
    <name type="synonym">Coprinus micaceus</name>
    <dbReference type="NCBI Taxonomy" id="71717"/>
    <lineage>
        <taxon>Eukaryota</taxon>
        <taxon>Fungi</taxon>
        <taxon>Dikarya</taxon>
        <taxon>Basidiomycota</taxon>
        <taxon>Agaricomycotina</taxon>
        <taxon>Agaricomycetes</taxon>
        <taxon>Agaricomycetidae</taxon>
        <taxon>Agaricales</taxon>
        <taxon>Agaricineae</taxon>
        <taxon>Psathyrellaceae</taxon>
        <taxon>Coprinellus</taxon>
    </lineage>
</organism>
<feature type="region of interest" description="Disordered" evidence="1">
    <location>
        <begin position="112"/>
        <end position="164"/>
    </location>
</feature>
<name>A0A4Y7SDV1_COPMI</name>
<dbReference type="Proteomes" id="UP000298030">
    <property type="component" value="Unassembled WGS sequence"/>
</dbReference>
<feature type="region of interest" description="Disordered" evidence="1">
    <location>
        <begin position="489"/>
        <end position="543"/>
    </location>
</feature>
<protein>
    <submittedName>
        <fullName evidence="2">Uncharacterized protein</fullName>
    </submittedName>
</protein>
<keyword evidence="3" id="KW-1185">Reference proteome</keyword>
<proteinExistence type="predicted"/>
<dbReference type="EMBL" id="QPFP01000178">
    <property type="protein sequence ID" value="TEB19735.1"/>
    <property type="molecule type" value="Genomic_DNA"/>
</dbReference>
<feature type="compositionally biased region" description="Polar residues" evidence="1">
    <location>
        <begin position="65"/>
        <end position="76"/>
    </location>
</feature>
<sequence length="543" mass="59316">MSSVTRFTTPVNSKTRKSDLVEVSLALELDTSGTVKDLVARITTHLGEHPELATTPRFQGLFTGRANNPSRGSKMNSAEKAQADKAAADNPAGNLTSAHLALLKEGYKTDADPKYARLGQGSHPGNRGTDGSPGLGSDVDDSSPPGSPRALTPPQDDDDSNPAPKARALVKKDALIMVVFQPESGGPAPPQEVYAQGVPVYAEGDEGQGDQRFTARLTDLLPEAFNQDTSLSPIKKSNSHLFRRGVADPDSHSSLGHVEDVLDPACRPVSLKVEQINHYPLEIHGPDIFTCRLFYKDSSEMMAASSSGHKATSQGTSGLDDNNEYPLLRARAAVEAQREAEVSAMDDKGEPKPGFNAFLRGHLGLKVKDLILERAMTMKVVLEHVTLLNKVLQQLQGWGRLSSAGYQVPSYEQFGQFAGVKFTKAHILGAIGMKTTKMNGDEGLLSDESLAYAPAAKDWARNPETSDHRECFENMQIAKFKKYLQEQKAKSRALRRTSGDIDAKERRMEKRKRRQEEEDDEEEFSGKVSRKGKKAVDSDNFDE</sequence>
<accession>A0A4Y7SDV1</accession>
<evidence type="ECO:0000313" key="2">
    <source>
        <dbReference type="EMBL" id="TEB19735.1"/>
    </source>
</evidence>
<dbReference type="AlphaFoldDB" id="A0A4Y7SDV1"/>
<feature type="region of interest" description="Disordered" evidence="1">
    <location>
        <begin position="57"/>
        <end position="92"/>
    </location>
</feature>
<feature type="compositionally biased region" description="Basic and acidic residues" evidence="1">
    <location>
        <begin position="497"/>
        <end position="508"/>
    </location>
</feature>
<evidence type="ECO:0000256" key="1">
    <source>
        <dbReference type="SAM" id="MobiDB-lite"/>
    </source>
</evidence>
<gene>
    <name evidence="2" type="ORF">FA13DRAFT_1801971</name>
</gene>
<reference evidence="2 3" key="1">
    <citation type="journal article" date="2019" name="Nat. Ecol. Evol.">
        <title>Megaphylogeny resolves global patterns of mushroom evolution.</title>
        <authorList>
            <person name="Varga T."/>
            <person name="Krizsan K."/>
            <person name="Foldi C."/>
            <person name="Dima B."/>
            <person name="Sanchez-Garcia M."/>
            <person name="Sanchez-Ramirez S."/>
            <person name="Szollosi G.J."/>
            <person name="Szarkandi J.G."/>
            <person name="Papp V."/>
            <person name="Albert L."/>
            <person name="Andreopoulos W."/>
            <person name="Angelini C."/>
            <person name="Antonin V."/>
            <person name="Barry K.W."/>
            <person name="Bougher N.L."/>
            <person name="Buchanan P."/>
            <person name="Buyck B."/>
            <person name="Bense V."/>
            <person name="Catcheside P."/>
            <person name="Chovatia M."/>
            <person name="Cooper J."/>
            <person name="Damon W."/>
            <person name="Desjardin D."/>
            <person name="Finy P."/>
            <person name="Geml J."/>
            <person name="Haridas S."/>
            <person name="Hughes K."/>
            <person name="Justo A."/>
            <person name="Karasinski D."/>
            <person name="Kautmanova I."/>
            <person name="Kiss B."/>
            <person name="Kocsube S."/>
            <person name="Kotiranta H."/>
            <person name="LaButti K.M."/>
            <person name="Lechner B.E."/>
            <person name="Liimatainen K."/>
            <person name="Lipzen A."/>
            <person name="Lukacs Z."/>
            <person name="Mihaltcheva S."/>
            <person name="Morgado L.N."/>
            <person name="Niskanen T."/>
            <person name="Noordeloos M.E."/>
            <person name="Ohm R.A."/>
            <person name="Ortiz-Santana B."/>
            <person name="Ovrebo C."/>
            <person name="Racz N."/>
            <person name="Riley R."/>
            <person name="Savchenko A."/>
            <person name="Shiryaev A."/>
            <person name="Soop K."/>
            <person name="Spirin V."/>
            <person name="Szebenyi C."/>
            <person name="Tomsovsky M."/>
            <person name="Tulloss R.E."/>
            <person name="Uehling J."/>
            <person name="Grigoriev I.V."/>
            <person name="Vagvolgyi C."/>
            <person name="Papp T."/>
            <person name="Martin F.M."/>
            <person name="Miettinen O."/>
            <person name="Hibbett D.S."/>
            <person name="Nagy L.G."/>
        </authorList>
    </citation>
    <scope>NUCLEOTIDE SEQUENCE [LARGE SCALE GENOMIC DNA]</scope>
    <source>
        <strain evidence="2 3">FP101781</strain>
    </source>
</reference>
<evidence type="ECO:0000313" key="3">
    <source>
        <dbReference type="Proteomes" id="UP000298030"/>
    </source>
</evidence>
<dbReference type="OrthoDB" id="3019385at2759"/>